<keyword evidence="1" id="KW-0547">Nucleotide-binding</keyword>
<keyword evidence="3" id="KW-0347">Helicase</keyword>
<reference evidence="7" key="1">
    <citation type="submission" date="2023-10" db="EMBL/GenBank/DDBJ databases">
        <authorList>
            <person name="Chen Y."/>
            <person name="Shah S."/>
            <person name="Dougan E. K."/>
            <person name="Thang M."/>
            <person name="Chan C."/>
        </authorList>
    </citation>
    <scope>NUCLEOTIDE SEQUENCE [LARGE SCALE GENOMIC DNA]</scope>
</reference>
<dbReference type="CDD" id="cd18787">
    <property type="entry name" value="SF2_C_DEAD"/>
    <property type="match status" value="1"/>
</dbReference>
<organism evidence="7 8">
    <name type="scientific">Prorocentrum cordatum</name>
    <dbReference type="NCBI Taxonomy" id="2364126"/>
    <lineage>
        <taxon>Eukaryota</taxon>
        <taxon>Sar</taxon>
        <taxon>Alveolata</taxon>
        <taxon>Dinophyceae</taxon>
        <taxon>Prorocentrales</taxon>
        <taxon>Prorocentraceae</taxon>
        <taxon>Prorocentrum</taxon>
    </lineage>
</organism>
<keyword evidence="2" id="KW-0378">Hydrolase</keyword>
<keyword evidence="4" id="KW-0067">ATP-binding</keyword>
<dbReference type="InterPro" id="IPR027417">
    <property type="entry name" value="P-loop_NTPase"/>
</dbReference>
<gene>
    <name evidence="7" type="ORF">PCOR1329_LOCUS70841</name>
</gene>
<dbReference type="Gene3D" id="3.40.50.300">
    <property type="entry name" value="P-loop containing nucleotide triphosphate hydrolases"/>
    <property type="match status" value="1"/>
</dbReference>
<dbReference type="Pfam" id="PF00271">
    <property type="entry name" value="Helicase_C"/>
    <property type="match status" value="1"/>
</dbReference>
<feature type="region of interest" description="Disordered" evidence="5">
    <location>
        <begin position="15"/>
        <end position="41"/>
    </location>
</feature>
<dbReference type="PANTHER" id="PTHR47959:SF1">
    <property type="entry name" value="ATP-DEPENDENT RNA HELICASE DBPA"/>
    <property type="match status" value="1"/>
</dbReference>
<sequence length="148" mass="16291">MILKGQVLVFARSKQAAEEFGPEHEGPHGHAGGGDPWRQGDQTERVRIMDVFRRRRVSVLVATDLASRGLDVPNIRTGRGRTVVSYDAARDLQTHTHRIGRTGRAGVQGEAHTLVCSDKGGRRTAAMLVESMEQTGQRVPAGTSWRWP</sequence>
<keyword evidence="8" id="KW-1185">Reference proteome</keyword>
<evidence type="ECO:0000313" key="7">
    <source>
        <dbReference type="EMBL" id="CAK0890726.1"/>
    </source>
</evidence>
<evidence type="ECO:0000256" key="4">
    <source>
        <dbReference type="ARBA" id="ARBA00022840"/>
    </source>
</evidence>
<dbReference type="SMART" id="SM00490">
    <property type="entry name" value="HELICc"/>
    <property type="match status" value="1"/>
</dbReference>
<name>A0ABN9WV96_9DINO</name>
<accession>A0ABN9WV96</accession>
<dbReference type="PROSITE" id="PS51194">
    <property type="entry name" value="HELICASE_CTER"/>
    <property type="match status" value="1"/>
</dbReference>
<evidence type="ECO:0000256" key="3">
    <source>
        <dbReference type="ARBA" id="ARBA00022806"/>
    </source>
</evidence>
<proteinExistence type="predicted"/>
<evidence type="ECO:0000256" key="5">
    <source>
        <dbReference type="SAM" id="MobiDB-lite"/>
    </source>
</evidence>
<evidence type="ECO:0000256" key="1">
    <source>
        <dbReference type="ARBA" id="ARBA00022741"/>
    </source>
</evidence>
<evidence type="ECO:0000259" key="6">
    <source>
        <dbReference type="PROSITE" id="PS51194"/>
    </source>
</evidence>
<dbReference type="SUPFAM" id="SSF52540">
    <property type="entry name" value="P-loop containing nucleoside triphosphate hydrolases"/>
    <property type="match status" value="1"/>
</dbReference>
<feature type="compositionally biased region" description="Basic and acidic residues" evidence="5">
    <location>
        <begin position="15"/>
        <end position="28"/>
    </location>
</feature>
<dbReference type="EMBL" id="CAUYUJ010019383">
    <property type="protein sequence ID" value="CAK0890726.1"/>
    <property type="molecule type" value="Genomic_DNA"/>
</dbReference>
<evidence type="ECO:0000256" key="2">
    <source>
        <dbReference type="ARBA" id="ARBA00022801"/>
    </source>
</evidence>
<protein>
    <recommendedName>
        <fullName evidence="6">Helicase C-terminal domain-containing protein</fullName>
    </recommendedName>
</protein>
<dbReference type="InterPro" id="IPR001650">
    <property type="entry name" value="Helicase_C-like"/>
</dbReference>
<feature type="domain" description="Helicase C-terminal" evidence="6">
    <location>
        <begin position="1"/>
        <end position="147"/>
    </location>
</feature>
<evidence type="ECO:0000313" key="8">
    <source>
        <dbReference type="Proteomes" id="UP001189429"/>
    </source>
</evidence>
<comment type="caution">
    <text evidence="7">The sequence shown here is derived from an EMBL/GenBank/DDBJ whole genome shotgun (WGS) entry which is preliminary data.</text>
</comment>
<dbReference type="InterPro" id="IPR050079">
    <property type="entry name" value="DEAD_box_RNA_helicase"/>
</dbReference>
<dbReference type="Proteomes" id="UP001189429">
    <property type="component" value="Unassembled WGS sequence"/>
</dbReference>
<dbReference type="PANTHER" id="PTHR47959">
    <property type="entry name" value="ATP-DEPENDENT RNA HELICASE RHLE-RELATED"/>
    <property type="match status" value="1"/>
</dbReference>